<evidence type="ECO:0000313" key="1">
    <source>
        <dbReference type="EMBL" id="CAK6604054.1"/>
    </source>
</evidence>
<accession>A0AAV1MIX7</accession>
<protein>
    <submittedName>
        <fullName evidence="1">Uncharacterized protein</fullName>
    </submittedName>
</protein>
<dbReference type="EMBL" id="OY979398">
    <property type="protein sequence ID" value="CAK6604054.1"/>
    <property type="molecule type" value="Genomic_DNA"/>
</dbReference>
<evidence type="ECO:0000313" key="2">
    <source>
        <dbReference type="Proteomes" id="UP001497402"/>
    </source>
</evidence>
<proteinExistence type="predicted"/>
<sequence length="52" mass="5589">MIKEGDKVHYCDSYGDIHTVRVSYLFTSALGNACAALNDGATKLLSELVVAK</sequence>
<keyword evidence="2" id="KW-1185">Reference proteome</keyword>
<dbReference type="Proteomes" id="UP001497402">
    <property type="component" value="Chromosome"/>
</dbReference>
<name>A0AAV1MIX7_9CAUD</name>
<reference evidence="1 2" key="1">
    <citation type="submission" date="2023-10" db="EMBL/GenBank/DDBJ databases">
        <authorList>
            <person name="Robby Concha-Eloko"/>
            <person name="Pilar Barberan- Martinez"/>
            <person name="Rafael Sanjuan"/>
            <person name="Pilar Domingo-Calap"/>
        </authorList>
    </citation>
    <scope>NUCLEOTIDE SEQUENCE [LARGE SCALE GENOMIC DNA]</scope>
</reference>
<gene>
    <name evidence="1" type="ORF">K22PH164C1_LOCUS14</name>
</gene>
<organism evidence="1 2">
    <name type="scientific">Klebsiella phage vB_Kpn_K22PH164C1</name>
    <dbReference type="NCBI Taxonomy" id="3071617"/>
    <lineage>
        <taxon>Viruses</taxon>
        <taxon>Duplodnaviria</taxon>
        <taxon>Heunggongvirae</taxon>
        <taxon>Uroviricota</taxon>
        <taxon>Caudoviricetes</taxon>
        <taxon>Autographivirales</taxon>
        <taxon>Autosignataviridae</taxon>
        <taxon>Molineuxvirinae</taxon>
        <taxon>Gansuvirus</taxon>
        <taxon>Gansuvirus K22PH164C1</taxon>
    </lineage>
</organism>